<feature type="non-terminal residue" evidence="2">
    <location>
        <position position="1"/>
    </location>
</feature>
<accession>A0A553RDI1</accession>
<feature type="domain" description="Heparan sulphate-N-deacetylase deacetylase" evidence="1">
    <location>
        <begin position="65"/>
        <end position="223"/>
    </location>
</feature>
<gene>
    <name evidence="2" type="ORF">DNTS_001734</name>
</gene>
<sequence length="246" mass="28533">VPFEEFYADFISPFVLSSPCYLFKFDVSVKEQSHHQASNSRPHFPLDTKHTPLNIPSDISSKASLLALLETQNVLRSFISNFTFNLGFSGKFFHTGTQEEDDGDDLLLKYVDEFWWFPHMWSHMQPHLFHNESSLMEQMILNKDFALVRTDFSHTIILQEHGIPVDLGYAVAPHHSGVYPVHIQLYEAWKKAWGIQVTSTEEYPHLKPARHRKGFIHNQIMKFKQIRVLYSDQTLPANDSVSVFVL</sequence>
<name>A0A553RDI1_9TELE</name>
<evidence type="ECO:0000313" key="3">
    <source>
        <dbReference type="Proteomes" id="UP000316079"/>
    </source>
</evidence>
<protein>
    <recommendedName>
        <fullName evidence="1">Heparan sulphate-N-deacetylase deacetylase domain-containing protein</fullName>
    </recommendedName>
</protein>
<dbReference type="GO" id="GO:0016787">
    <property type="term" value="F:hydrolase activity"/>
    <property type="evidence" value="ECO:0007669"/>
    <property type="project" value="InterPro"/>
</dbReference>
<dbReference type="OrthoDB" id="8958249at2759"/>
<dbReference type="EMBL" id="SRMA01024624">
    <property type="protein sequence ID" value="TRZ00240.1"/>
    <property type="molecule type" value="Genomic_DNA"/>
</dbReference>
<evidence type="ECO:0000259" key="1">
    <source>
        <dbReference type="Pfam" id="PF12062"/>
    </source>
</evidence>
<dbReference type="GO" id="GO:0015016">
    <property type="term" value="F:heparan sulfate N-sulfotransferase activity"/>
    <property type="evidence" value="ECO:0007669"/>
    <property type="project" value="InterPro"/>
</dbReference>
<dbReference type="Proteomes" id="UP000316079">
    <property type="component" value="Unassembled WGS sequence"/>
</dbReference>
<feature type="non-terminal residue" evidence="2">
    <location>
        <position position="246"/>
    </location>
</feature>
<reference evidence="2 3" key="1">
    <citation type="journal article" date="2019" name="Sci. Data">
        <title>Hybrid genome assembly and annotation of Danionella translucida.</title>
        <authorList>
            <person name="Kadobianskyi M."/>
            <person name="Schulze L."/>
            <person name="Schuelke M."/>
            <person name="Judkewitz B."/>
        </authorList>
    </citation>
    <scope>NUCLEOTIDE SEQUENCE [LARGE SCALE GENOMIC DNA]</scope>
    <source>
        <strain evidence="2 3">Bolton</strain>
    </source>
</reference>
<keyword evidence="3" id="KW-1185">Reference proteome</keyword>
<dbReference type="Pfam" id="PF12062">
    <property type="entry name" value="HSNSD-CE"/>
    <property type="match status" value="1"/>
</dbReference>
<organism evidence="2 3">
    <name type="scientific">Danionella cerebrum</name>
    <dbReference type="NCBI Taxonomy" id="2873325"/>
    <lineage>
        <taxon>Eukaryota</taxon>
        <taxon>Metazoa</taxon>
        <taxon>Chordata</taxon>
        <taxon>Craniata</taxon>
        <taxon>Vertebrata</taxon>
        <taxon>Euteleostomi</taxon>
        <taxon>Actinopterygii</taxon>
        <taxon>Neopterygii</taxon>
        <taxon>Teleostei</taxon>
        <taxon>Ostariophysi</taxon>
        <taxon>Cypriniformes</taxon>
        <taxon>Danionidae</taxon>
        <taxon>Danioninae</taxon>
        <taxon>Danionella</taxon>
    </lineage>
</organism>
<dbReference type="AlphaFoldDB" id="A0A553RDI1"/>
<evidence type="ECO:0000313" key="2">
    <source>
        <dbReference type="EMBL" id="TRZ00240.1"/>
    </source>
</evidence>
<dbReference type="STRING" id="623744.A0A553RDI1"/>
<dbReference type="InterPro" id="IPR021930">
    <property type="entry name" value="Heparan_SO4_deacetylase_dom"/>
</dbReference>
<comment type="caution">
    <text evidence="2">The sequence shown here is derived from an EMBL/GenBank/DDBJ whole genome shotgun (WGS) entry which is preliminary data.</text>
</comment>
<proteinExistence type="predicted"/>